<keyword evidence="2" id="KW-1185">Reference proteome</keyword>
<name>A0ABW4C6U2_9BACL</name>
<reference evidence="2" key="1">
    <citation type="journal article" date="2019" name="Int. J. Syst. Evol. Microbiol.">
        <title>The Global Catalogue of Microorganisms (GCM) 10K type strain sequencing project: providing services to taxonomists for standard genome sequencing and annotation.</title>
        <authorList>
            <consortium name="The Broad Institute Genomics Platform"/>
            <consortium name="The Broad Institute Genome Sequencing Center for Infectious Disease"/>
            <person name="Wu L."/>
            <person name="Ma J."/>
        </authorList>
    </citation>
    <scope>NUCLEOTIDE SEQUENCE [LARGE SCALE GENOMIC DNA]</scope>
    <source>
        <strain evidence="2">S1</strain>
    </source>
</reference>
<proteinExistence type="predicted"/>
<evidence type="ECO:0000313" key="1">
    <source>
        <dbReference type="EMBL" id="MFD1426268.1"/>
    </source>
</evidence>
<dbReference type="RefSeq" id="WP_380163261.1">
    <property type="nucleotide sequence ID" value="NZ_JBHTNU010000003.1"/>
</dbReference>
<accession>A0ABW4C6U2</accession>
<sequence length="42" mass="4655">MERFWLVGTLAPGEVPSGLPGFDFYVALLYDRANRKDLVAAV</sequence>
<gene>
    <name evidence="1" type="ORF">ACFQ4Y_04880</name>
</gene>
<protein>
    <submittedName>
        <fullName evidence="1">Uncharacterized protein</fullName>
    </submittedName>
</protein>
<comment type="caution">
    <text evidence="1">The sequence shown here is derived from an EMBL/GenBank/DDBJ whole genome shotgun (WGS) entry which is preliminary data.</text>
</comment>
<evidence type="ECO:0000313" key="2">
    <source>
        <dbReference type="Proteomes" id="UP001597282"/>
    </source>
</evidence>
<organism evidence="1 2">
    <name type="scientific">Kroppenstedtia sanguinis</name>
    <dbReference type="NCBI Taxonomy" id="1380684"/>
    <lineage>
        <taxon>Bacteria</taxon>
        <taxon>Bacillati</taxon>
        <taxon>Bacillota</taxon>
        <taxon>Bacilli</taxon>
        <taxon>Bacillales</taxon>
        <taxon>Thermoactinomycetaceae</taxon>
        <taxon>Kroppenstedtia</taxon>
    </lineage>
</organism>
<dbReference type="EMBL" id="JBHTNU010000003">
    <property type="protein sequence ID" value="MFD1426268.1"/>
    <property type="molecule type" value="Genomic_DNA"/>
</dbReference>
<dbReference type="Proteomes" id="UP001597282">
    <property type="component" value="Unassembled WGS sequence"/>
</dbReference>